<dbReference type="PROSITE" id="PS50109">
    <property type="entry name" value="HIS_KIN"/>
    <property type="match status" value="1"/>
</dbReference>
<evidence type="ECO:0000256" key="7">
    <source>
        <dbReference type="ARBA" id="ARBA00023012"/>
    </source>
</evidence>
<gene>
    <name evidence="9" type="ORF">ATW55_11075</name>
</gene>
<dbReference type="GO" id="GO:0000155">
    <property type="term" value="F:phosphorelay sensor kinase activity"/>
    <property type="evidence" value="ECO:0007669"/>
    <property type="project" value="InterPro"/>
</dbReference>
<dbReference type="InterPro" id="IPR036890">
    <property type="entry name" value="HATPase_C_sf"/>
</dbReference>
<dbReference type="EC" id="2.7.13.3" evidence="2"/>
<comment type="catalytic activity">
    <reaction evidence="1">
        <text>ATP + protein L-histidine = ADP + protein N-phospho-L-histidine.</text>
        <dbReference type="EC" id="2.7.13.3"/>
    </reaction>
</comment>
<sequence length="223" mass="25124">MDKPTLPVYDQMDHGIRILEEERRRIARDLHDGPAQVLTNISMKLDVIEQMIDSHPEMAKVQIHQLHKRVGAIVNEMRHLIYDLRPIAIDEIGLFEAVKEFCKHSEKNWGIPIHIAIEENLLSNGIAPAKQVAIYRLIKEILNNAKKHAHAKTIEVFFSKKAIDLLVVIKDDGVGFDASYTPPGHYGIIGMKERAAYLGGSLGIDSHEGHGSTFVIQVPVYQE</sequence>
<reference evidence="9 10" key="1">
    <citation type="submission" date="2015-12" db="EMBL/GenBank/DDBJ databases">
        <title>Draft genome sequence of Acidibacillus ferrooxidans ITV001, isolated from a chalcopyrite acid mine drainage site in Brazil.</title>
        <authorList>
            <person name="Dall'Agnol H."/>
            <person name="Nancucheo I."/>
            <person name="Johnson B."/>
            <person name="Oliveira R."/>
            <person name="Leite L."/>
            <person name="Pylro V."/>
            <person name="Nunes G.L."/>
            <person name="Tzotzos G."/>
            <person name="Fernandes G.R."/>
            <person name="Dutra J."/>
            <person name="Orellana S.C."/>
            <person name="Oliveira G."/>
        </authorList>
    </citation>
    <scope>NUCLEOTIDE SEQUENCE [LARGE SCALE GENOMIC DNA]</scope>
    <source>
        <strain evidence="10">ITV01</strain>
    </source>
</reference>
<dbReference type="GO" id="GO:0016020">
    <property type="term" value="C:membrane"/>
    <property type="evidence" value="ECO:0007669"/>
    <property type="project" value="InterPro"/>
</dbReference>
<keyword evidence="10" id="KW-1185">Reference proteome</keyword>
<evidence type="ECO:0000256" key="4">
    <source>
        <dbReference type="ARBA" id="ARBA00022741"/>
    </source>
</evidence>
<organism evidence="9 10">
    <name type="scientific">Ferroacidibacillus organovorans</name>
    <dbReference type="NCBI Taxonomy" id="1765683"/>
    <lineage>
        <taxon>Bacteria</taxon>
        <taxon>Bacillati</taxon>
        <taxon>Bacillota</taxon>
        <taxon>Bacilli</taxon>
        <taxon>Bacillales</taxon>
        <taxon>Alicyclobacillaceae</taxon>
        <taxon>Ferroacidibacillus</taxon>
    </lineage>
</organism>
<dbReference type="SMART" id="SM00387">
    <property type="entry name" value="HATPase_c"/>
    <property type="match status" value="1"/>
</dbReference>
<dbReference type="Pfam" id="PF02518">
    <property type="entry name" value="HATPase_c"/>
    <property type="match status" value="1"/>
</dbReference>
<dbReference type="PANTHER" id="PTHR24421">
    <property type="entry name" value="NITRATE/NITRITE SENSOR PROTEIN NARX-RELATED"/>
    <property type="match status" value="1"/>
</dbReference>
<dbReference type="InterPro" id="IPR050482">
    <property type="entry name" value="Sensor_HK_TwoCompSys"/>
</dbReference>
<comment type="caution">
    <text evidence="9">The sequence shown here is derived from an EMBL/GenBank/DDBJ whole genome shotgun (WGS) entry which is preliminary data.</text>
</comment>
<dbReference type="CDD" id="cd16917">
    <property type="entry name" value="HATPase_UhpB-NarQ-NarX-like"/>
    <property type="match status" value="1"/>
</dbReference>
<dbReference type="OrthoDB" id="9781904at2"/>
<name>A0A117SXI6_9BACL</name>
<dbReference type="InterPro" id="IPR003594">
    <property type="entry name" value="HATPase_dom"/>
</dbReference>
<keyword evidence="7" id="KW-0902">Two-component regulatory system</keyword>
<dbReference type="InterPro" id="IPR011712">
    <property type="entry name" value="Sig_transdc_His_kin_sub3_dim/P"/>
</dbReference>
<dbReference type="Gene3D" id="1.20.5.1930">
    <property type="match status" value="1"/>
</dbReference>
<dbReference type="SUPFAM" id="SSF55874">
    <property type="entry name" value="ATPase domain of HSP90 chaperone/DNA topoisomerase II/histidine kinase"/>
    <property type="match status" value="1"/>
</dbReference>
<evidence type="ECO:0000313" key="9">
    <source>
        <dbReference type="EMBL" id="KUO95388.1"/>
    </source>
</evidence>
<feature type="domain" description="Histidine kinase" evidence="8">
    <location>
        <begin position="68"/>
        <end position="222"/>
    </location>
</feature>
<keyword evidence="3" id="KW-0808">Transferase</keyword>
<proteinExistence type="predicted"/>
<dbReference type="InterPro" id="IPR005467">
    <property type="entry name" value="His_kinase_dom"/>
</dbReference>
<dbReference type="GO" id="GO:0046983">
    <property type="term" value="F:protein dimerization activity"/>
    <property type="evidence" value="ECO:0007669"/>
    <property type="project" value="InterPro"/>
</dbReference>
<dbReference type="PANTHER" id="PTHR24421:SF55">
    <property type="entry name" value="SENSOR HISTIDINE KINASE YDFH"/>
    <property type="match status" value="1"/>
</dbReference>
<dbReference type="EMBL" id="LPVJ01000052">
    <property type="protein sequence ID" value="KUO95388.1"/>
    <property type="molecule type" value="Genomic_DNA"/>
</dbReference>
<evidence type="ECO:0000256" key="5">
    <source>
        <dbReference type="ARBA" id="ARBA00022777"/>
    </source>
</evidence>
<evidence type="ECO:0000256" key="3">
    <source>
        <dbReference type="ARBA" id="ARBA00022679"/>
    </source>
</evidence>
<accession>A0A117SXI6</accession>
<protein>
    <recommendedName>
        <fullName evidence="2">histidine kinase</fullName>
        <ecNumber evidence="2">2.7.13.3</ecNumber>
    </recommendedName>
</protein>
<dbReference type="RefSeq" id="WP_067717575.1">
    <property type="nucleotide sequence ID" value="NZ_LPVJ01000052.1"/>
</dbReference>
<evidence type="ECO:0000256" key="2">
    <source>
        <dbReference type="ARBA" id="ARBA00012438"/>
    </source>
</evidence>
<dbReference type="AlphaFoldDB" id="A0A117SXI6"/>
<dbReference type="Pfam" id="PF07730">
    <property type="entry name" value="HisKA_3"/>
    <property type="match status" value="1"/>
</dbReference>
<keyword evidence="4" id="KW-0547">Nucleotide-binding</keyword>
<dbReference type="Gene3D" id="3.30.565.10">
    <property type="entry name" value="Histidine kinase-like ATPase, C-terminal domain"/>
    <property type="match status" value="1"/>
</dbReference>
<dbReference type="GO" id="GO:0005524">
    <property type="term" value="F:ATP binding"/>
    <property type="evidence" value="ECO:0007669"/>
    <property type="project" value="UniProtKB-KW"/>
</dbReference>
<evidence type="ECO:0000313" key="10">
    <source>
        <dbReference type="Proteomes" id="UP000053557"/>
    </source>
</evidence>
<evidence type="ECO:0000259" key="8">
    <source>
        <dbReference type="PROSITE" id="PS50109"/>
    </source>
</evidence>
<dbReference type="Proteomes" id="UP000053557">
    <property type="component" value="Unassembled WGS sequence"/>
</dbReference>
<keyword evidence="6" id="KW-0067">ATP-binding</keyword>
<evidence type="ECO:0000256" key="6">
    <source>
        <dbReference type="ARBA" id="ARBA00022840"/>
    </source>
</evidence>
<keyword evidence="5 9" id="KW-0418">Kinase</keyword>
<evidence type="ECO:0000256" key="1">
    <source>
        <dbReference type="ARBA" id="ARBA00000085"/>
    </source>
</evidence>